<accession>A0A382FXP0</accession>
<proteinExistence type="predicted"/>
<sequence length="99" mass="11193">MKGTLKLAYDAKDDLDPPWRIDETIFVKELDVGYVHTFKKGAPSAWAEAQGCTHSLCFMLHSLGARLLKTVAYIAVDEDAEGNAVWEKWRVRTPSYFSN</sequence>
<dbReference type="AlphaFoldDB" id="A0A382FXP0"/>
<protein>
    <submittedName>
        <fullName evidence="1">Uncharacterized protein</fullName>
    </submittedName>
</protein>
<dbReference type="EMBL" id="UINC01052230">
    <property type="protein sequence ID" value="SVB67325.1"/>
    <property type="molecule type" value="Genomic_DNA"/>
</dbReference>
<evidence type="ECO:0000313" key="1">
    <source>
        <dbReference type="EMBL" id="SVB67325.1"/>
    </source>
</evidence>
<organism evidence="1">
    <name type="scientific">marine metagenome</name>
    <dbReference type="NCBI Taxonomy" id="408172"/>
    <lineage>
        <taxon>unclassified sequences</taxon>
        <taxon>metagenomes</taxon>
        <taxon>ecological metagenomes</taxon>
    </lineage>
</organism>
<name>A0A382FXP0_9ZZZZ</name>
<reference evidence="1" key="1">
    <citation type="submission" date="2018-05" db="EMBL/GenBank/DDBJ databases">
        <authorList>
            <person name="Lanie J.A."/>
            <person name="Ng W.-L."/>
            <person name="Kazmierczak K.M."/>
            <person name="Andrzejewski T.M."/>
            <person name="Davidsen T.M."/>
            <person name="Wayne K.J."/>
            <person name="Tettelin H."/>
            <person name="Glass J.I."/>
            <person name="Rusch D."/>
            <person name="Podicherti R."/>
            <person name="Tsui H.-C.T."/>
            <person name="Winkler M.E."/>
        </authorList>
    </citation>
    <scope>NUCLEOTIDE SEQUENCE</scope>
</reference>
<gene>
    <name evidence="1" type="ORF">METZ01_LOCUS220179</name>
</gene>